<evidence type="ECO:0000256" key="12">
    <source>
        <dbReference type="ARBA" id="ARBA00022982"/>
    </source>
</evidence>
<keyword evidence="10" id="KW-0479">Metal-binding</keyword>
<comment type="cofactor">
    <cofactor evidence="19">
        <name>[2Fe-2S] cluster</name>
        <dbReference type="ChEBI" id="CHEBI:190135"/>
    </cofactor>
    <text evidence="19">Binds 1 [2Fe-2S] cluster per subunit.</text>
</comment>
<keyword evidence="15" id="KW-0411">Iron-sulfur</keyword>
<evidence type="ECO:0000256" key="13">
    <source>
        <dbReference type="ARBA" id="ARBA00022989"/>
    </source>
</evidence>
<keyword evidence="7" id="KW-1003">Cell membrane</keyword>
<evidence type="ECO:0000313" key="24">
    <source>
        <dbReference type="Proteomes" id="UP000315037"/>
    </source>
</evidence>
<keyword evidence="17" id="KW-1015">Disulfide bond</keyword>
<evidence type="ECO:0000256" key="5">
    <source>
        <dbReference type="ARBA" id="ARBA00019816"/>
    </source>
</evidence>
<dbReference type="InterPro" id="IPR014349">
    <property type="entry name" value="Rieske_Fe-S_prot"/>
</dbReference>
<evidence type="ECO:0000259" key="22">
    <source>
        <dbReference type="PROSITE" id="PS51296"/>
    </source>
</evidence>
<dbReference type="InterPro" id="IPR005805">
    <property type="entry name" value="Rieske_Fe-S_prot_C"/>
</dbReference>
<feature type="domain" description="Rieske" evidence="22">
    <location>
        <begin position="112"/>
        <end position="212"/>
    </location>
</feature>
<dbReference type="CDD" id="cd03470">
    <property type="entry name" value="Rieske_cytochrome_bc1"/>
    <property type="match status" value="1"/>
</dbReference>
<comment type="catalytic activity">
    <reaction evidence="18 19">
        <text>a quinol + 2 Fe(III)-[cytochrome c](out) = a quinone + 2 Fe(II)-[cytochrome c](out) + 2 H(+)(out)</text>
        <dbReference type="Rhea" id="RHEA:11484"/>
        <dbReference type="Rhea" id="RHEA-COMP:10350"/>
        <dbReference type="Rhea" id="RHEA-COMP:14399"/>
        <dbReference type="ChEBI" id="CHEBI:15378"/>
        <dbReference type="ChEBI" id="CHEBI:24646"/>
        <dbReference type="ChEBI" id="CHEBI:29033"/>
        <dbReference type="ChEBI" id="CHEBI:29034"/>
        <dbReference type="ChEBI" id="CHEBI:132124"/>
        <dbReference type="EC" id="7.1.1.8"/>
    </reaction>
</comment>
<dbReference type="Proteomes" id="UP000315037">
    <property type="component" value="Unassembled WGS sequence"/>
</dbReference>
<evidence type="ECO:0000256" key="9">
    <source>
        <dbReference type="ARBA" id="ARBA00022714"/>
    </source>
</evidence>
<keyword evidence="13" id="KW-1133">Transmembrane helix</keyword>
<dbReference type="GO" id="GO:0008121">
    <property type="term" value="F:quinol-cytochrome-c reductase activity"/>
    <property type="evidence" value="ECO:0007669"/>
    <property type="project" value="UniProtKB-EC"/>
</dbReference>
<dbReference type="EMBL" id="SORZ01000001">
    <property type="protein sequence ID" value="TPW36044.1"/>
    <property type="molecule type" value="Genomic_DNA"/>
</dbReference>
<dbReference type="GO" id="GO:0046872">
    <property type="term" value="F:metal ion binding"/>
    <property type="evidence" value="ECO:0007669"/>
    <property type="project" value="UniProtKB-KW"/>
</dbReference>
<evidence type="ECO:0000256" key="16">
    <source>
        <dbReference type="ARBA" id="ARBA00023136"/>
    </source>
</evidence>
<gene>
    <name evidence="23" type="primary">petA</name>
    <name evidence="23" type="ORF">E3202_03855</name>
</gene>
<dbReference type="GO" id="GO:0005886">
    <property type="term" value="C:plasma membrane"/>
    <property type="evidence" value="ECO:0007669"/>
    <property type="project" value="UniProtKB-SubCell"/>
</dbReference>
<evidence type="ECO:0000256" key="11">
    <source>
        <dbReference type="ARBA" id="ARBA00022967"/>
    </source>
</evidence>
<keyword evidence="16" id="KW-0472">Membrane</keyword>
<evidence type="ECO:0000256" key="2">
    <source>
        <dbReference type="ARBA" id="ARBA00004162"/>
    </source>
</evidence>
<evidence type="ECO:0000256" key="1">
    <source>
        <dbReference type="ARBA" id="ARBA00002444"/>
    </source>
</evidence>
<keyword evidence="11" id="KW-1278">Translocase</keyword>
<dbReference type="EC" id="7.1.1.8" evidence="4 19"/>
<evidence type="ECO:0000256" key="19">
    <source>
        <dbReference type="RuleBase" id="RU004494"/>
    </source>
</evidence>
<dbReference type="NCBIfam" id="TIGR01416">
    <property type="entry name" value="Rieske_proteo"/>
    <property type="match status" value="1"/>
</dbReference>
<comment type="caution">
    <text evidence="23">The sequence shown here is derived from an EMBL/GenBank/DDBJ whole genome shotgun (WGS) entry which is preliminary data.</text>
</comment>
<sequence>MSANTQPDAPSPEKPEGSKAPKVPDTPSPCSRRRALTLSAGVLGGVGACALAVPFLDSLRDPEARLKEAVSAHATRDVDLASLAPGHHMTVPWRNWPVFILHRTPDMLHALQDPALLSRLRDPDSRERQQPPDATNPWRSVRPQFAVLIGICTHLGCIPNPRPVPVDPQAGGWFCGCHGSQFDGAGRVLRNMPAAYNLPVPPVRYLNDTTLRLGESAGNGFTMQDIVQL</sequence>
<comment type="subunit">
    <text evidence="3 20">The main subunits of complex b-c1 are: cytochrome b, cytochrome c1 and the Rieske protein.</text>
</comment>
<feature type="region of interest" description="Disordered" evidence="21">
    <location>
        <begin position="1"/>
        <end position="31"/>
    </location>
</feature>
<dbReference type="AlphaFoldDB" id="A0A506URS0"/>
<dbReference type="GO" id="GO:0051537">
    <property type="term" value="F:2 iron, 2 sulfur cluster binding"/>
    <property type="evidence" value="ECO:0007669"/>
    <property type="project" value="UniProtKB-KW"/>
</dbReference>
<keyword evidence="24" id="KW-1185">Reference proteome</keyword>
<keyword evidence="6 19" id="KW-0813">Transport</keyword>
<dbReference type="Pfam" id="PF00355">
    <property type="entry name" value="Rieske"/>
    <property type="match status" value="1"/>
</dbReference>
<evidence type="ECO:0000256" key="14">
    <source>
        <dbReference type="ARBA" id="ARBA00023004"/>
    </source>
</evidence>
<dbReference type="Pfam" id="PF10399">
    <property type="entry name" value="UCR_Fe-S_N"/>
    <property type="match status" value="1"/>
</dbReference>
<evidence type="ECO:0000256" key="20">
    <source>
        <dbReference type="RuleBase" id="RU004497"/>
    </source>
</evidence>
<keyword evidence="9" id="KW-0001">2Fe-2S</keyword>
<keyword evidence="14" id="KW-0408">Iron</keyword>
<name>A0A506URS0_9PROT</name>
<dbReference type="InterPro" id="IPR006317">
    <property type="entry name" value="Ubiquinol_cyt_c_Rdtase_Fe-S-su"/>
</dbReference>
<evidence type="ECO:0000256" key="18">
    <source>
        <dbReference type="ARBA" id="ARBA00029351"/>
    </source>
</evidence>
<dbReference type="Gene3D" id="2.102.10.10">
    <property type="entry name" value="Rieske [2Fe-2S] iron-sulphur domain"/>
    <property type="match status" value="1"/>
</dbReference>
<comment type="subcellular location">
    <subcellularLocation>
        <location evidence="2">Cell membrane</location>
        <topology evidence="2">Single-pass membrane protein</topology>
    </subcellularLocation>
</comment>
<accession>A0A506URS0</accession>
<protein>
    <recommendedName>
        <fullName evidence="5 19">Ubiquinol-cytochrome c reductase iron-sulfur subunit</fullName>
        <ecNumber evidence="4 19">7.1.1.8</ecNumber>
    </recommendedName>
</protein>
<comment type="function">
    <text evidence="1">Component of the ubiquinol-cytochrome c reductase complex (complex III or cytochrome b-c1 complex), which is a respiratory chain that generates an electrochemical potential coupled to ATP synthesis.</text>
</comment>
<keyword evidence="12 19" id="KW-0249">Electron transport</keyword>
<dbReference type="SUPFAM" id="SSF50022">
    <property type="entry name" value="ISP domain"/>
    <property type="match status" value="1"/>
</dbReference>
<dbReference type="InterPro" id="IPR036922">
    <property type="entry name" value="Rieske_2Fe-2S_sf"/>
</dbReference>
<dbReference type="PRINTS" id="PR00162">
    <property type="entry name" value="RIESKE"/>
</dbReference>
<keyword evidence="8" id="KW-0812">Transmembrane</keyword>
<evidence type="ECO:0000256" key="3">
    <source>
        <dbReference type="ARBA" id="ARBA00011649"/>
    </source>
</evidence>
<evidence type="ECO:0000256" key="15">
    <source>
        <dbReference type="ARBA" id="ARBA00023014"/>
    </source>
</evidence>
<evidence type="ECO:0000256" key="7">
    <source>
        <dbReference type="ARBA" id="ARBA00022475"/>
    </source>
</evidence>
<evidence type="ECO:0000256" key="4">
    <source>
        <dbReference type="ARBA" id="ARBA00012951"/>
    </source>
</evidence>
<organism evidence="23 24">
    <name type="scientific">Oecophyllibacter saccharovorans</name>
    <dbReference type="NCBI Taxonomy" id="2558360"/>
    <lineage>
        <taxon>Bacteria</taxon>
        <taxon>Pseudomonadati</taxon>
        <taxon>Pseudomonadota</taxon>
        <taxon>Alphaproteobacteria</taxon>
        <taxon>Acetobacterales</taxon>
        <taxon>Acetobacteraceae</taxon>
        <taxon>Oecophyllibacter</taxon>
    </lineage>
</organism>
<dbReference type="PROSITE" id="PS51296">
    <property type="entry name" value="RIESKE"/>
    <property type="match status" value="1"/>
</dbReference>
<evidence type="ECO:0000313" key="23">
    <source>
        <dbReference type="EMBL" id="TPW36044.1"/>
    </source>
</evidence>
<evidence type="ECO:0000256" key="21">
    <source>
        <dbReference type="SAM" id="MobiDB-lite"/>
    </source>
</evidence>
<reference evidence="23 24" key="1">
    <citation type="submission" date="2019-03" db="EMBL/GenBank/DDBJ databases">
        <title>The complete genome sequence of Neokomagataea sp. Jb2 NBRC113641.</title>
        <authorList>
            <person name="Chua K.-O."/>
            <person name="Chan K.-G."/>
            <person name="See-Too W.-S."/>
        </authorList>
    </citation>
    <scope>NUCLEOTIDE SEQUENCE [LARGE SCALE GENOMIC DNA]</scope>
    <source>
        <strain evidence="23 24">Jb2</strain>
    </source>
</reference>
<comment type="miscellaneous">
    <text evidence="19">The Rieske protein is a high potential 2Fe-2S protein.</text>
</comment>
<dbReference type="InterPro" id="IPR017941">
    <property type="entry name" value="Rieske_2Fe-2S"/>
</dbReference>
<evidence type="ECO:0000256" key="17">
    <source>
        <dbReference type="ARBA" id="ARBA00023157"/>
    </source>
</evidence>
<dbReference type="InterPro" id="IPR019470">
    <property type="entry name" value="Ubiq_cytC_Rdtase_Fe-S_su_TAT"/>
</dbReference>
<evidence type="ECO:0000256" key="6">
    <source>
        <dbReference type="ARBA" id="ARBA00022448"/>
    </source>
</evidence>
<evidence type="ECO:0000256" key="8">
    <source>
        <dbReference type="ARBA" id="ARBA00022692"/>
    </source>
</evidence>
<dbReference type="PANTHER" id="PTHR10134">
    <property type="entry name" value="CYTOCHROME B-C1 COMPLEX SUBUNIT RIESKE, MITOCHONDRIAL"/>
    <property type="match status" value="1"/>
</dbReference>
<evidence type="ECO:0000256" key="10">
    <source>
        <dbReference type="ARBA" id="ARBA00022723"/>
    </source>
</evidence>
<proteinExistence type="predicted"/>